<gene>
    <name evidence="3" type="ORF">FDP41_002276</name>
</gene>
<dbReference type="OrthoDB" id="288590at2759"/>
<evidence type="ECO:0000313" key="3">
    <source>
        <dbReference type="EMBL" id="KAF0978456.1"/>
    </source>
</evidence>
<dbReference type="PRINTS" id="PR00682">
    <property type="entry name" value="IPNSYNTHASE"/>
</dbReference>
<dbReference type="PANTHER" id="PTHR47990">
    <property type="entry name" value="2-OXOGLUTARATE (2OG) AND FE(II)-DEPENDENT OXYGENASE SUPERFAMILY PROTEIN-RELATED"/>
    <property type="match status" value="1"/>
</dbReference>
<dbReference type="AlphaFoldDB" id="A0A6A5BTC9"/>
<organism evidence="3 4">
    <name type="scientific">Naegleria fowleri</name>
    <name type="common">Brain eating amoeba</name>
    <dbReference type="NCBI Taxonomy" id="5763"/>
    <lineage>
        <taxon>Eukaryota</taxon>
        <taxon>Discoba</taxon>
        <taxon>Heterolobosea</taxon>
        <taxon>Tetramitia</taxon>
        <taxon>Eutetramitia</taxon>
        <taxon>Vahlkampfiidae</taxon>
        <taxon>Naegleria</taxon>
    </lineage>
</organism>
<keyword evidence="1" id="KW-0408">Iron</keyword>
<feature type="domain" description="Fe2OG dioxygenase" evidence="2">
    <location>
        <begin position="182"/>
        <end position="286"/>
    </location>
</feature>
<dbReference type="GO" id="GO:0046872">
    <property type="term" value="F:metal ion binding"/>
    <property type="evidence" value="ECO:0007669"/>
    <property type="project" value="UniProtKB-KW"/>
</dbReference>
<evidence type="ECO:0000256" key="1">
    <source>
        <dbReference type="RuleBase" id="RU003682"/>
    </source>
</evidence>
<proteinExistence type="inferred from homology"/>
<keyword evidence="1" id="KW-0560">Oxidoreductase</keyword>
<dbReference type="InterPro" id="IPR050231">
    <property type="entry name" value="Iron_ascorbate_oxido_reductase"/>
</dbReference>
<dbReference type="VEuPathDB" id="AmoebaDB:FDP41_002276"/>
<protein>
    <recommendedName>
        <fullName evidence="2">Fe2OG dioxygenase domain-containing protein</fullName>
    </recommendedName>
</protein>
<dbReference type="GO" id="GO:0016491">
    <property type="term" value="F:oxidoreductase activity"/>
    <property type="evidence" value="ECO:0007669"/>
    <property type="project" value="UniProtKB-KW"/>
</dbReference>
<dbReference type="InterPro" id="IPR005123">
    <property type="entry name" value="Oxoglu/Fe-dep_dioxygenase_dom"/>
</dbReference>
<dbReference type="GeneID" id="68109494"/>
<dbReference type="RefSeq" id="XP_044563169.1">
    <property type="nucleotide sequence ID" value="XM_044705452.1"/>
</dbReference>
<dbReference type="Proteomes" id="UP000444721">
    <property type="component" value="Unassembled WGS sequence"/>
</dbReference>
<dbReference type="VEuPathDB" id="AmoebaDB:NfTy_042870"/>
<keyword evidence="1" id="KW-0479">Metal-binding</keyword>
<name>A0A6A5BTC9_NAEFO</name>
<dbReference type="Pfam" id="PF03171">
    <property type="entry name" value="2OG-FeII_Oxy"/>
    <property type="match status" value="1"/>
</dbReference>
<dbReference type="InterPro" id="IPR044861">
    <property type="entry name" value="IPNS-like_FE2OG_OXY"/>
</dbReference>
<evidence type="ECO:0000313" key="4">
    <source>
        <dbReference type="Proteomes" id="UP000444721"/>
    </source>
</evidence>
<dbReference type="EMBL" id="VFQX01000029">
    <property type="protein sequence ID" value="KAF0978456.1"/>
    <property type="molecule type" value="Genomic_DNA"/>
</dbReference>
<dbReference type="InterPro" id="IPR027443">
    <property type="entry name" value="IPNS-like_sf"/>
</dbReference>
<dbReference type="VEuPathDB" id="AmoebaDB:NF0103750"/>
<dbReference type="SUPFAM" id="SSF51197">
    <property type="entry name" value="Clavaminate synthase-like"/>
    <property type="match status" value="1"/>
</dbReference>
<dbReference type="InterPro" id="IPR026992">
    <property type="entry name" value="DIOX_N"/>
</dbReference>
<keyword evidence="4" id="KW-1185">Reference proteome</keyword>
<dbReference type="Pfam" id="PF14226">
    <property type="entry name" value="DIOX_N"/>
    <property type="match status" value="1"/>
</dbReference>
<sequence length="324" mass="37595">MLSDPSLSSLHACRQIPIISYKSTPNERKHEIRSALTSIGFFYLVDHPLFSDIRKAFEYSKKFFDLPVEVKNQFHTLKGGSGYISKSSERLNRKDIDFKEAYNVRFKNCPNDQGEEVNYFPDETQFHDLQGFEKFSKDLFNSLHDLLCEILDDLQSSLTIRNKTSTMEQLEHNYFSSTHSDKEHSLRYLHYPKIEKNDSTTRNGAGLHCDYGSITLLFQDDVGGLQVLNRETNEMMDAPYVPDAMIVNCGDLMQEWTDGEYKSVPHQVVLSNYDRDRYSIAYFGQPNKDCYISSINMTAHDYLMKKFEESYHIKQQSKPTTTTP</sequence>
<accession>A0A6A5BTC9</accession>
<comment type="similarity">
    <text evidence="1">Belongs to the iron/ascorbate-dependent oxidoreductase family.</text>
</comment>
<comment type="caution">
    <text evidence="3">The sequence shown here is derived from an EMBL/GenBank/DDBJ whole genome shotgun (WGS) entry which is preliminary data.</text>
</comment>
<dbReference type="Gene3D" id="2.60.120.330">
    <property type="entry name" value="B-lactam Antibiotic, Isopenicillin N Synthase, Chain"/>
    <property type="match status" value="1"/>
</dbReference>
<reference evidence="3 4" key="1">
    <citation type="journal article" date="2019" name="Sci. Rep.">
        <title>Nanopore sequencing improves the draft genome of the human pathogenic amoeba Naegleria fowleri.</title>
        <authorList>
            <person name="Liechti N."/>
            <person name="Schurch N."/>
            <person name="Bruggmann R."/>
            <person name="Wittwer M."/>
        </authorList>
    </citation>
    <scope>NUCLEOTIDE SEQUENCE [LARGE SCALE GENOMIC DNA]</scope>
    <source>
        <strain evidence="3 4">ATCC 30894</strain>
    </source>
</reference>
<dbReference type="PROSITE" id="PS51471">
    <property type="entry name" value="FE2OG_OXY"/>
    <property type="match status" value="1"/>
</dbReference>
<dbReference type="OMA" id="WHRGYSG"/>
<evidence type="ECO:0000259" key="2">
    <source>
        <dbReference type="PROSITE" id="PS51471"/>
    </source>
</evidence>